<dbReference type="EMBL" id="JBFDAA010000002">
    <property type="protein sequence ID" value="KAL1139475.1"/>
    <property type="molecule type" value="Genomic_DNA"/>
</dbReference>
<dbReference type="Pfam" id="PF00083">
    <property type="entry name" value="Sugar_tr"/>
    <property type="match status" value="1"/>
</dbReference>
<keyword evidence="3 5" id="KW-1133">Transmembrane helix</keyword>
<dbReference type="SUPFAM" id="SSF103473">
    <property type="entry name" value="MFS general substrate transporter"/>
    <property type="match status" value="1"/>
</dbReference>
<evidence type="ECO:0000256" key="3">
    <source>
        <dbReference type="ARBA" id="ARBA00022989"/>
    </source>
</evidence>
<keyword evidence="7" id="KW-1185">Reference proteome</keyword>
<dbReference type="Gene3D" id="1.20.1250.20">
    <property type="entry name" value="MFS general substrate transporter like domains"/>
    <property type="match status" value="2"/>
</dbReference>
<feature type="transmembrane region" description="Helical" evidence="5">
    <location>
        <begin position="237"/>
        <end position="257"/>
    </location>
</feature>
<dbReference type="InterPro" id="IPR050549">
    <property type="entry name" value="MFS_Trehalose_Transporter"/>
</dbReference>
<reference evidence="6 7" key="1">
    <citation type="submission" date="2024-07" db="EMBL/GenBank/DDBJ databases">
        <title>Chromosome-level genome assembly of the water stick insect Ranatra chinensis (Heteroptera: Nepidae).</title>
        <authorList>
            <person name="Liu X."/>
        </authorList>
    </citation>
    <scope>NUCLEOTIDE SEQUENCE [LARGE SCALE GENOMIC DNA]</scope>
    <source>
        <strain evidence="6">Cailab_2021Rc</strain>
        <tissue evidence="6">Muscle</tissue>
    </source>
</reference>
<feature type="transmembrane region" description="Helical" evidence="5">
    <location>
        <begin position="52"/>
        <end position="72"/>
    </location>
</feature>
<evidence type="ECO:0000256" key="1">
    <source>
        <dbReference type="ARBA" id="ARBA00004370"/>
    </source>
</evidence>
<dbReference type="GO" id="GO:0016020">
    <property type="term" value="C:membrane"/>
    <property type="evidence" value="ECO:0007669"/>
    <property type="project" value="UniProtKB-SubCell"/>
</dbReference>
<evidence type="ECO:0000256" key="5">
    <source>
        <dbReference type="SAM" id="Phobius"/>
    </source>
</evidence>
<feature type="transmembrane region" description="Helical" evidence="5">
    <location>
        <begin position="174"/>
        <end position="191"/>
    </location>
</feature>
<name>A0ABD0YU17_9HEMI</name>
<gene>
    <name evidence="6" type="ORF">AAG570_006459</name>
</gene>
<protein>
    <recommendedName>
        <fullName evidence="8">Major facilitator superfamily (MFS) profile domain-containing protein</fullName>
    </recommendedName>
</protein>
<dbReference type="InterPro" id="IPR005828">
    <property type="entry name" value="MFS_sugar_transport-like"/>
</dbReference>
<evidence type="ECO:0000256" key="2">
    <source>
        <dbReference type="ARBA" id="ARBA00022692"/>
    </source>
</evidence>
<evidence type="ECO:0000313" key="6">
    <source>
        <dbReference type="EMBL" id="KAL1139475.1"/>
    </source>
</evidence>
<feature type="transmembrane region" description="Helical" evidence="5">
    <location>
        <begin position="109"/>
        <end position="133"/>
    </location>
</feature>
<evidence type="ECO:0000313" key="7">
    <source>
        <dbReference type="Proteomes" id="UP001558652"/>
    </source>
</evidence>
<dbReference type="InterPro" id="IPR036259">
    <property type="entry name" value="MFS_trans_sf"/>
</dbReference>
<comment type="subcellular location">
    <subcellularLocation>
        <location evidence="1">Membrane</location>
    </subcellularLocation>
</comment>
<evidence type="ECO:0000256" key="4">
    <source>
        <dbReference type="ARBA" id="ARBA00023136"/>
    </source>
</evidence>
<keyword evidence="4 5" id="KW-0472">Membrane</keyword>
<dbReference type="PANTHER" id="PTHR48021:SF89">
    <property type="entry name" value="FI02132P-RELATED"/>
    <property type="match status" value="1"/>
</dbReference>
<dbReference type="Proteomes" id="UP001558652">
    <property type="component" value="Unassembled WGS sequence"/>
</dbReference>
<feature type="transmembrane region" description="Helical" evidence="5">
    <location>
        <begin position="145"/>
        <end position="167"/>
    </location>
</feature>
<dbReference type="PANTHER" id="PTHR48021">
    <property type="match status" value="1"/>
</dbReference>
<feature type="transmembrane region" description="Helical" evidence="5">
    <location>
        <begin position="30"/>
        <end position="46"/>
    </location>
</feature>
<comment type="caution">
    <text evidence="6">The sequence shown here is derived from an EMBL/GenBank/DDBJ whole genome shotgun (WGS) entry which is preliminary data.</text>
</comment>
<proteinExistence type="predicted"/>
<organism evidence="6 7">
    <name type="scientific">Ranatra chinensis</name>
    <dbReference type="NCBI Taxonomy" id="642074"/>
    <lineage>
        <taxon>Eukaryota</taxon>
        <taxon>Metazoa</taxon>
        <taxon>Ecdysozoa</taxon>
        <taxon>Arthropoda</taxon>
        <taxon>Hexapoda</taxon>
        <taxon>Insecta</taxon>
        <taxon>Pterygota</taxon>
        <taxon>Neoptera</taxon>
        <taxon>Paraneoptera</taxon>
        <taxon>Hemiptera</taxon>
        <taxon>Heteroptera</taxon>
        <taxon>Panheteroptera</taxon>
        <taxon>Nepomorpha</taxon>
        <taxon>Nepidae</taxon>
        <taxon>Ranatrinae</taxon>
        <taxon>Ranatra</taxon>
    </lineage>
</organism>
<feature type="transmembrane region" description="Helical" evidence="5">
    <location>
        <begin position="211"/>
        <end position="230"/>
    </location>
</feature>
<feature type="transmembrane region" description="Helical" evidence="5">
    <location>
        <begin position="269"/>
        <end position="288"/>
    </location>
</feature>
<sequence length="310" mass="33549">MGLASTGVSVLLAELADSALRAPITMARNIFFSIGLTLVYSLGLAFKRDWQTLGTVCSALSILSTVLVLAFVPESNVWKNTKNQNKSSLHLDWTHLWRSRRRPEIYKPGLFICIFFFVRQLAGTSVILTYAVSISGAAGVSVDPYIVAVGLGCGRTVAGLVAAGVSARWGRRPPVTYAGCLMSLTMIWIAHNAPEETPAPTQSPSDLYSRIAVPALLIIFVLSSTIASDIPRSMASMATSVGLCVTYMSSFVALKMYPELLSGLGRKGLFTFYAVLSVGSTVWTILLLPETHGKTLEEIEAIYTGEMFFF</sequence>
<accession>A0ABD0YU17</accession>
<keyword evidence="2 5" id="KW-0812">Transmembrane</keyword>
<evidence type="ECO:0008006" key="8">
    <source>
        <dbReference type="Google" id="ProtNLM"/>
    </source>
</evidence>
<dbReference type="AlphaFoldDB" id="A0ABD0YU17"/>